<evidence type="ECO:0000313" key="1">
    <source>
        <dbReference type="EMBL" id="RCI15418.1"/>
    </source>
</evidence>
<dbReference type="Gene3D" id="3.30.420.10">
    <property type="entry name" value="Ribonuclease H-like superfamily/Ribonuclease H"/>
    <property type="match status" value="1"/>
</dbReference>
<dbReference type="InterPro" id="IPR036397">
    <property type="entry name" value="RNaseH_sf"/>
</dbReference>
<proteinExistence type="predicted"/>
<protein>
    <recommendedName>
        <fullName evidence="3">Transposase Tc1-like domain-containing protein</fullName>
    </recommendedName>
</protein>
<dbReference type="EMBL" id="LKCN02000003">
    <property type="protein sequence ID" value="RCI15418.1"/>
    <property type="molecule type" value="Genomic_DNA"/>
</dbReference>
<accession>A0A367LLW7</accession>
<evidence type="ECO:0000313" key="2">
    <source>
        <dbReference type="Proteomes" id="UP000253664"/>
    </source>
</evidence>
<comment type="caution">
    <text evidence="1">The sequence shown here is derived from an EMBL/GenBank/DDBJ whole genome shotgun (WGS) entry which is preliminary data.</text>
</comment>
<evidence type="ECO:0008006" key="3">
    <source>
        <dbReference type="Google" id="ProtNLM"/>
    </source>
</evidence>
<dbReference type="OrthoDB" id="5151590at2759"/>
<organism evidence="1 2">
    <name type="scientific">Ophiocordyceps polyrhachis-furcata BCC 54312</name>
    <dbReference type="NCBI Taxonomy" id="1330021"/>
    <lineage>
        <taxon>Eukaryota</taxon>
        <taxon>Fungi</taxon>
        <taxon>Dikarya</taxon>
        <taxon>Ascomycota</taxon>
        <taxon>Pezizomycotina</taxon>
        <taxon>Sordariomycetes</taxon>
        <taxon>Hypocreomycetidae</taxon>
        <taxon>Hypocreales</taxon>
        <taxon>Ophiocordycipitaceae</taxon>
        <taxon>Ophiocordyceps</taxon>
    </lineage>
</organism>
<keyword evidence="2" id="KW-1185">Reference proteome</keyword>
<dbReference type="GO" id="GO:0003676">
    <property type="term" value="F:nucleic acid binding"/>
    <property type="evidence" value="ECO:0007669"/>
    <property type="project" value="InterPro"/>
</dbReference>
<dbReference type="AlphaFoldDB" id="A0A367LLW7"/>
<reference evidence="1 2" key="1">
    <citation type="journal article" date="2015" name="BMC Genomics">
        <title>Insights from the genome of Ophiocordyceps polyrhachis-furcata to pathogenicity and host specificity in insect fungi.</title>
        <authorList>
            <person name="Wichadakul D."/>
            <person name="Kobmoo N."/>
            <person name="Ingsriswang S."/>
            <person name="Tangphatsornruang S."/>
            <person name="Chantasingh D."/>
            <person name="Luangsa-ard J.J."/>
            <person name="Eurwilaichitr L."/>
        </authorList>
    </citation>
    <scope>NUCLEOTIDE SEQUENCE [LARGE SCALE GENOMIC DNA]</scope>
    <source>
        <strain evidence="1 2">BCC 54312</strain>
    </source>
</reference>
<name>A0A367LLW7_9HYPO</name>
<gene>
    <name evidence="1" type="ORF">L249_7036</name>
</gene>
<dbReference type="Proteomes" id="UP000253664">
    <property type="component" value="Unassembled WGS sequence"/>
</dbReference>
<sequence length="138" mass="16004">MLAPPFRPSARPSFEVSPYHCHRIRCICTAFVGPFFFKEALYVNNASNYAQKTLGIEHYKALRRPKLDEDTAARRLEWARRYVEKPATFWSNWIFLDETSIMRREDKKTKCFGPLSPSLDGPYLHLCSATLMLEGVGR</sequence>